<dbReference type="EMBL" id="MLCF01000011">
    <property type="protein sequence ID" value="OIV38839.1"/>
    <property type="molecule type" value="Genomic_DNA"/>
</dbReference>
<dbReference type="OrthoDB" id="3215049at2"/>
<dbReference type="STRING" id="1428644.BIV57_03620"/>
<dbReference type="Proteomes" id="UP000243342">
    <property type="component" value="Unassembled WGS sequence"/>
</dbReference>
<organism evidence="1 2">
    <name type="scientific">Mangrovactinospora gilvigrisea</name>
    <dbReference type="NCBI Taxonomy" id="1428644"/>
    <lineage>
        <taxon>Bacteria</taxon>
        <taxon>Bacillati</taxon>
        <taxon>Actinomycetota</taxon>
        <taxon>Actinomycetes</taxon>
        <taxon>Kitasatosporales</taxon>
        <taxon>Streptomycetaceae</taxon>
        <taxon>Mangrovactinospora</taxon>
    </lineage>
</organism>
<keyword evidence="2" id="KW-1185">Reference proteome</keyword>
<dbReference type="Pfam" id="PF14117">
    <property type="entry name" value="DUF4287"/>
    <property type="match status" value="1"/>
</dbReference>
<dbReference type="AlphaFoldDB" id="A0A1J7BJI1"/>
<dbReference type="RefSeq" id="WP_071655172.1">
    <property type="nucleotide sequence ID" value="NZ_MLCF01000011.1"/>
</dbReference>
<evidence type="ECO:0000313" key="2">
    <source>
        <dbReference type="Proteomes" id="UP000243342"/>
    </source>
</evidence>
<dbReference type="InterPro" id="IPR025629">
    <property type="entry name" value="DUF4287"/>
</dbReference>
<protein>
    <recommendedName>
        <fullName evidence="3">DUF4287 domain-containing protein</fullName>
    </recommendedName>
</protein>
<name>A0A1J7BJI1_9ACTN</name>
<evidence type="ECO:0008006" key="3">
    <source>
        <dbReference type="Google" id="ProtNLM"/>
    </source>
</evidence>
<accession>A0A1J7BJI1</accession>
<sequence length="76" mass="8738">MSHLHSAEVHESMLARIPSVTGREICDWMKAVDDGPALLRIEEKVTYLKEAHNLPHGYAKALVHEHEMRRAARRLQ</sequence>
<reference evidence="1 2" key="1">
    <citation type="submission" date="2016-10" db="EMBL/GenBank/DDBJ databases">
        <title>Genome sequence of Streptomyces gilvigriseus MUSC 26.</title>
        <authorList>
            <person name="Lee L.-H."/>
            <person name="Ser H.-L."/>
        </authorList>
    </citation>
    <scope>NUCLEOTIDE SEQUENCE [LARGE SCALE GENOMIC DNA]</scope>
    <source>
        <strain evidence="1 2">MUSC 26</strain>
    </source>
</reference>
<gene>
    <name evidence="1" type="ORF">BIV57_03620</name>
</gene>
<evidence type="ECO:0000313" key="1">
    <source>
        <dbReference type="EMBL" id="OIV38839.1"/>
    </source>
</evidence>
<comment type="caution">
    <text evidence="1">The sequence shown here is derived from an EMBL/GenBank/DDBJ whole genome shotgun (WGS) entry which is preliminary data.</text>
</comment>
<proteinExistence type="predicted"/>